<feature type="signal peptide" evidence="1">
    <location>
        <begin position="1"/>
        <end position="20"/>
    </location>
</feature>
<keyword evidence="3" id="KW-1185">Reference proteome</keyword>
<evidence type="ECO:0000313" key="3">
    <source>
        <dbReference type="Proteomes" id="UP000316371"/>
    </source>
</evidence>
<dbReference type="RefSeq" id="WP_144254705.1">
    <property type="nucleotide sequence ID" value="NZ_VJZT01000001.1"/>
</dbReference>
<dbReference type="SUPFAM" id="SSF56925">
    <property type="entry name" value="OMPA-like"/>
    <property type="match status" value="1"/>
</dbReference>
<organism evidence="2 3">
    <name type="scientific">Flavobacterium restrictum</name>
    <dbReference type="NCBI Taxonomy" id="2594428"/>
    <lineage>
        <taxon>Bacteria</taxon>
        <taxon>Pseudomonadati</taxon>
        <taxon>Bacteroidota</taxon>
        <taxon>Flavobacteriia</taxon>
        <taxon>Flavobacteriales</taxon>
        <taxon>Flavobacteriaceae</taxon>
        <taxon>Flavobacterium</taxon>
    </lineage>
</organism>
<proteinExistence type="predicted"/>
<dbReference type="OrthoDB" id="976477at2"/>
<dbReference type="AlphaFoldDB" id="A0A553ECS8"/>
<evidence type="ECO:0000313" key="2">
    <source>
        <dbReference type="EMBL" id="TRX42782.1"/>
    </source>
</evidence>
<dbReference type="EMBL" id="VJZT01000001">
    <property type="protein sequence ID" value="TRX42782.1"/>
    <property type="molecule type" value="Genomic_DNA"/>
</dbReference>
<feature type="chain" id="PRO_5021741932" description="Transporter" evidence="1">
    <location>
        <begin position="21"/>
        <end position="255"/>
    </location>
</feature>
<reference evidence="2 3" key="1">
    <citation type="submission" date="2019-07" db="EMBL/GenBank/DDBJ databases">
        <title>Novel species of Flavobacterium.</title>
        <authorList>
            <person name="Liu Q."/>
            <person name="Xin Y.-H."/>
        </authorList>
    </citation>
    <scope>NUCLEOTIDE SEQUENCE [LARGE SCALE GENOMIC DNA]</scope>
    <source>
        <strain evidence="2 3">LB1R34</strain>
    </source>
</reference>
<name>A0A553ECS8_9FLAO</name>
<keyword evidence="1" id="KW-0732">Signal</keyword>
<gene>
    <name evidence="2" type="ORF">FNW21_00150</name>
</gene>
<dbReference type="Proteomes" id="UP000316371">
    <property type="component" value="Unassembled WGS sequence"/>
</dbReference>
<evidence type="ECO:0000256" key="1">
    <source>
        <dbReference type="SAM" id="SignalP"/>
    </source>
</evidence>
<protein>
    <recommendedName>
        <fullName evidence="4">Transporter</fullName>
    </recommendedName>
</protein>
<dbReference type="InterPro" id="IPR011250">
    <property type="entry name" value="OMP/PagP_B-barrel"/>
</dbReference>
<comment type="caution">
    <text evidence="2">The sequence shown here is derived from an EMBL/GenBank/DDBJ whole genome shotgun (WGS) entry which is preliminary data.</text>
</comment>
<sequence>MNKSIAISVLLLMFSMGSNAQETAPTKTEIDPTKPTNLYTQVNASLEYQSGKTQNLFGVRTNVQYALNPDNLFLVELPFLYNDKTEKFGIGDMRVRYFTAVKRNISKSFIAIVPFADVSFPIGSYKNGLGTSSWSLAGGAVLGFIISKKLSIFPGASYVHITKPATNILPETSKFSSDGVGFQFNASYVINKKTFLFVNPTPTFLSTNGQWKTFWSGEVNLNRIIIPNKFKVNAYWGPNFTTDVHILRLGATMYL</sequence>
<accession>A0A553ECS8</accession>
<evidence type="ECO:0008006" key="4">
    <source>
        <dbReference type="Google" id="ProtNLM"/>
    </source>
</evidence>